<dbReference type="Proteomes" id="UP000683575">
    <property type="component" value="Chromosome"/>
</dbReference>
<reference evidence="2" key="1">
    <citation type="submission" date="2021-06" db="EMBL/GenBank/DDBJ databases">
        <title>Complete genome sequence of Nocardioides sp. G188.</title>
        <authorList>
            <person name="Im W.-T."/>
        </authorList>
    </citation>
    <scope>NUCLEOTIDE SEQUENCE</scope>
    <source>
        <strain evidence="2">G188</strain>
    </source>
</reference>
<proteinExistence type="predicted"/>
<keyword evidence="3" id="KW-1185">Reference proteome</keyword>
<dbReference type="Pfam" id="PF13581">
    <property type="entry name" value="HATPase_c_2"/>
    <property type="match status" value="1"/>
</dbReference>
<dbReference type="GO" id="GO:0005524">
    <property type="term" value="F:ATP binding"/>
    <property type="evidence" value="ECO:0007669"/>
    <property type="project" value="UniProtKB-KW"/>
</dbReference>
<dbReference type="InterPro" id="IPR003594">
    <property type="entry name" value="HATPase_dom"/>
</dbReference>
<dbReference type="InterPro" id="IPR050267">
    <property type="entry name" value="Anti-sigma-factor_SerPK"/>
</dbReference>
<dbReference type="AlphaFoldDB" id="A0A975Y028"/>
<feature type="domain" description="Histidine kinase/HSP90-like ATPase" evidence="1">
    <location>
        <begin position="7"/>
        <end position="120"/>
    </location>
</feature>
<dbReference type="PANTHER" id="PTHR35526">
    <property type="entry name" value="ANTI-SIGMA-F FACTOR RSBW-RELATED"/>
    <property type="match status" value="1"/>
</dbReference>
<protein>
    <submittedName>
        <fullName evidence="2">ATP-binding protein</fullName>
    </submittedName>
</protein>
<evidence type="ECO:0000313" key="2">
    <source>
        <dbReference type="EMBL" id="QWZ08046.1"/>
    </source>
</evidence>
<accession>A0A975Y028</accession>
<keyword evidence="2" id="KW-0547">Nucleotide-binding</keyword>
<keyword evidence="2" id="KW-0067">ATP-binding</keyword>
<sequence length="308" mass="33770">MSVLVLEPEPRSVRRARVWVIEALSAIGRSDLGDAAELGVSELVTNAILHADPPITVRVGGTVAHPRVEVHDTSPAPPRIRDMNDDDRLLATVGRGLGIVATYSTSWGAEVTPRGKVVWFEPAGEDVGEGPAPVGEVFDLGGYVEQRLAGAGEPAERLAVHLLSMPVQVFAHYRGWYEELRRELRLLALNHGRVYPLASELSALTLQVEQERRQAVGLDRLDAAIAAGEQRVDLVYRVPVTAGETMGRLRELLEEADVFCREQRLLTLEPTAQQLALRTWYLGEFTRQAAGEQPVPWSGSLSVEADPR</sequence>
<evidence type="ECO:0000313" key="3">
    <source>
        <dbReference type="Proteomes" id="UP000683575"/>
    </source>
</evidence>
<name>A0A975Y028_9ACTN</name>
<organism evidence="2 3">
    <name type="scientific">Nocardioides panacis</name>
    <dbReference type="NCBI Taxonomy" id="2849501"/>
    <lineage>
        <taxon>Bacteria</taxon>
        <taxon>Bacillati</taxon>
        <taxon>Actinomycetota</taxon>
        <taxon>Actinomycetes</taxon>
        <taxon>Propionibacteriales</taxon>
        <taxon>Nocardioidaceae</taxon>
        <taxon>Nocardioides</taxon>
    </lineage>
</organism>
<gene>
    <name evidence="2" type="ORF">KRR39_22335</name>
</gene>
<dbReference type="RefSeq" id="WP_216939556.1">
    <property type="nucleotide sequence ID" value="NZ_CP077062.1"/>
</dbReference>
<dbReference type="EMBL" id="CP077062">
    <property type="protein sequence ID" value="QWZ08046.1"/>
    <property type="molecule type" value="Genomic_DNA"/>
</dbReference>
<dbReference type="CDD" id="cd16936">
    <property type="entry name" value="HATPase_RsbW-like"/>
    <property type="match status" value="1"/>
</dbReference>
<dbReference type="KEGG" id="nps:KRR39_22335"/>
<dbReference type="PANTHER" id="PTHR35526:SF3">
    <property type="entry name" value="ANTI-SIGMA-F FACTOR RSBW"/>
    <property type="match status" value="1"/>
</dbReference>
<evidence type="ECO:0000259" key="1">
    <source>
        <dbReference type="Pfam" id="PF13581"/>
    </source>
</evidence>